<keyword evidence="2" id="KW-0472">Membrane</keyword>
<reference evidence="3 4" key="1">
    <citation type="submission" date="2020-08" db="EMBL/GenBank/DDBJ databases">
        <title>Genome Sequencing of Nocardia wallacei strain FMUON74 and assembly.</title>
        <authorList>
            <person name="Toyokawa M."/>
            <person name="Uesaka K."/>
        </authorList>
    </citation>
    <scope>NUCLEOTIDE SEQUENCE [LARGE SCALE GENOMIC DNA]</scope>
    <source>
        <strain evidence="3 4">FMUON74</strain>
    </source>
</reference>
<dbReference type="KEGG" id="nwl:NWFMUON74_22440"/>
<dbReference type="RefSeq" id="WP_232110959.1">
    <property type="nucleotide sequence ID" value="NZ_AP023396.1"/>
</dbReference>
<evidence type="ECO:0000313" key="4">
    <source>
        <dbReference type="Proteomes" id="UP000516173"/>
    </source>
</evidence>
<feature type="transmembrane region" description="Helical" evidence="2">
    <location>
        <begin position="102"/>
        <end position="124"/>
    </location>
</feature>
<keyword evidence="4" id="KW-1185">Reference proteome</keyword>
<keyword evidence="2" id="KW-1133">Transmembrane helix</keyword>
<evidence type="ECO:0000256" key="2">
    <source>
        <dbReference type="SAM" id="Phobius"/>
    </source>
</evidence>
<feature type="transmembrane region" description="Helical" evidence="2">
    <location>
        <begin position="31"/>
        <end position="48"/>
    </location>
</feature>
<dbReference type="GeneID" id="80346806"/>
<dbReference type="EMBL" id="AP023396">
    <property type="protein sequence ID" value="BCK54472.1"/>
    <property type="molecule type" value="Genomic_DNA"/>
</dbReference>
<dbReference type="Proteomes" id="UP000516173">
    <property type="component" value="Chromosome"/>
</dbReference>
<proteinExistence type="predicted"/>
<name>A0A7G1KGQ2_9NOCA</name>
<evidence type="ECO:0008006" key="5">
    <source>
        <dbReference type="Google" id="ProtNLM"/>
    </source>
</evidence>
<protein>
    <recommendedName>
        <fullName evidence="5">DoxX family protein</fullName>
    </recommendedName>
</protein>
<accession>A0A7G1KGQ2</accession>
<gene>
    <name evidence="3" type="ORF">NWFMUON74_22440</name>
</gene>
<feature type="transmembrane region" description="Helical" evidence="2">
    <location>
        <begin position="288"/>
        <end position="312"/>
    </location>
</feature>
<feature type="region of interest" description="Disordered" evidence="1">
    <location>
        <begin position="1"/>
        <end position="22"/>
    </location>
</feature>
<keyword evidence="2" id="KW-0812">Transmembrane</keyword>
<evidence type="ECO:0000313" key="3">
    <source>
        <dbReference type="EMBL" id="BCK54472.1"/>
    </source>
</evidence>
<feature type="transmembrane region" description="Helical" evidence="2">
    <location>
        <begin position="136"/>
        <end position="155"/>
    </location>
</feature>
<feature type="transmembrane region" description="Helical" evidence="2">
    <location>
        <begin position="214"/>
        <end position="231"/>
    </location>
</feature>
<evidence type="ECO:0000256" key="1">
    <source>
        <dbReference type="SAM" id="MobiDB-lite"/>
    </source>
</evidence>
<organism evidence="3 4">
    <name type="scientific">Nocardia wallacei</name>
    <dbReference type="NCBI Taxonomy" id="480035"/>
    <lineage>
        <taxon>Bacteria</taxon>
        <taxon>Bacillati</taxon>
        <taxon>Actinomycetota</taxon>
        <taxon>Actinomycetes</taxon>
        <taxon>Mycobacteriales</taxon>
        <taxon>Nocardiaceae</taxon>
        <taxon>Nocardia</taxon>
    </lineage>
</organism>
<dbReference type="AlphaFoldDB" id="A0A7G1KGQ2"/>
<sequence length="445" mass="49198">MGAIATAAEPVAAQSEAEDRPHRGWHPATRIAFRFTFLYFGLFCLVYPQPVYEFVGWFGTWLPDEAVLWQVRVLEPALTWVGRTVFGADVRLHFNGSGDQGIFWVLLFCLLVIAVAGTLIWTLLDRRAEYRRLSGWFLLFLRLCVAGQMVNYGLAKVIPTQMPAPALTTLLEPYGNQPPFAVLWNQVGVSPVYEILLGSAELLAGLLLFLPRTAVLGTMLTLVSMAQVFLLNMTFGVPVKILSGHLLLMSLVLLAPEARRLTEALVLNRATGPSAAPYPFRTVRSRRIAAGIQIALGIWVTASVAHFSWGYWQDSGPDRPKPALYGIWSVSEFTRDGQPVPPLLTDENRWRTVVVDYPGMISYQRMDGTMVTVPGNVDAATRRMELTGGPQQPAALTFEQPAPDRAVLTGELGGHPVTIALQRVDPDAFPLRSTKFQWVQDAPAE</sequence>